<gene>
    <name evidence="9" type="ORF">OVN18_01730</name>
</gene>
<keyword evidence="2 7" id="KW-0813">Transport</keyword>
<dbReference type="PROSITE" id="PS50928">
    <property type="entry name" value="ABC_TM1"/>
    <property type="match status" value="1"/>
</dbReference>
<dbReference type="Pfam" id="PF00528">
    <property type="entry name" value="BPD_transp_1"/>
    <property type="match status" value="1"/>
</dbReference>
<feature type="transmembrane region" description="Helical" evidence="7">
    <location>
        <begin position="177"/>
        <end position="197"/>
    </location>
</feature>
<evidence type="ECO:0000256" key="5">
    <source>
        <dbReference type="ARBA" id="ARBA00022989"/>
    </source>
</evidence>
<feature type="transmembrane region" description="Helical" evidence="7">
    <location>
        <begin position="9"/>
        <end position="29"/>
    </location>
</feature>
<feature type="transmembrane region" description="Helical" evidence="7">
    <location>
        <begin position="284"/>
        <end position="308"/>
    </location>
</feature>
<feature type="transmembrane region" description="Helical" evidence="7">
    <location>
        <begin position="142"/>
        <end position="165"/>
    </location>
</feature>
<sequence length="512" mass="54852">MFAYIMRRVGVSILILIGASLIMYTLTALSGDPLEEFYQNRNPNRDQLIADRIDALNLDLPIPLRWLDWLGGAAGCLVPFANICDLGVNLVNAQVADLLPRAMASTLQLVTAATILAILLGVTIGIVSALRKDTGFDYSVTFLSFLLYSLPSFWVAVLLKVFVAIGFNDFLQSPEIPIWAIVLIGIIAGAIWQVLVGGTARRRLVVFAVSGLVTSLVLALMQSIDWFTDPSLGPVVIVLAAIGLAFGITALIAGLENRRALITAGVNALIGVVVYFTLQGLFDISTLGTIVIIGVILVGVAIASGWLAGGFDRGVSMRVGAITALSLYLLVILDRFMQSWQTYASSPRIGGRPIATVGSETPGLNGDFWVLGLDSFTHLALPTLTLLLISFAGYTRYARAGMLDTLNQDYIRTARAKGLSKRVVVVRHAFRNSLIPITTIVAADIGAILGGAIITEQIFAISGMGALFFTSLGRTDPNPVMGYFVVIAIVAIAFNFFADLAYAALDPRVRVR</sequence>
<evidence type="ECO:0000256" key="6">
    <source>
        <dbReference type="ARBA" id="ARBA00023136"/>
    </source>
</evidence>
<dbReference type="EMBL" id="CP113089">
    <property type="protein sequence ID" value="WAB81766.1"/>
    <property type="molecule type" value="Genomic_DNA"/>
</dbReference>
<evidence type="ECO:0000256" key="4">
    <source>
        <dbReference type="ARBA" id="ARBA00022692"/>
    </source>
</evidence>
<evidence type="ECO:0000256" key="7">
    <source>
        <dbReference type="RuleBase" id="RU363032"/>
    </source>
</evidence>
<dbReference type="CDD" id="cd06261">
    <property type="entry name" value="TM_PBP2"/>
    <property type="match status" value="1"/>
</dbReference>
<feature type="transmembrane region" description="Helical" evidence="7">
    <location>
        <begin position="376"/>
        <end position="394"/>
    </location>
</feature>
<feature type="transmembrane region" description="Helical" evidence="7">
    <location>
        <begin position="204"/>
        <end position="221"/>
    </location>
</feature>
<dbReference type="RefSeq" id="WP_267781554.1">
    <property type="nucleotide sequence ID" value="NZ_CP113089.1"/>
</dbReference>
<accession>A0A9E8MN39</accession>
<dbReference type="GO" id="GO:0055085">
    <property type="term" value="P:transmembrane transport"/>
    <property type="evidence" value="ECO:0007669"/>
    <property type="project" value="InterPro"/>
</dbReference>
<evidence type="ECO:0000256" key="2">
    <source>
        <dbReference type="ARBA" id="ARBA00022448"/>
    </source>
</evidence>
<keyword evidence="4 7" id="KW-0812">Transmembrane</keyword>
<dbReference type="AlphaFoldDB" id="A0A9E8MN39"/>
<feature type="transmembrane region" description="Helical" evidence="7">
    <location>
        <begin position="107"/>
        <end position="130"/>
    </location>
</feature>
<protein>
    <submittedName>
        <fullName evidence="9">ABC transporter permease</fullName>
    </submittedName>
</protein>
<evidence type="ECO:0000313" key="10">
    <source>
        <dbReference type="Proteomes" id="UP001164706"/>
    </source>
</evidence>
<dbReference type="PANTHER" id="PTHR30465">
    <property type="entry name" value="INNER MEMBRANE ABC TRANSPORTER"/>
    <property type="match status" value="1"/>
</dbReference>
<dbReference type="InterPro" id="IPR035906">
    <property type="entry name" value="MetI-like_sf"/>
</dbReference>
<feature type="transmembrane region" description="Helical" evidence="7">
    <location>
        <begin position="260"/>
        <end position="278"/>
    </location>
</feature>
<keyword evidence="10" id="KW-1185">Reference proteome</keyword>
<feature type="transmembrane region" description="Helical" evidence="7">
    <location>
        <begin position="480"/>
        <end position="505"/>
    </location>
</feature>
<dbReference type="InterPro" id="IPR000515">
    <property type="entry name" value="MetI-like"/>
</dbReference>
<reference evidence="9" key="1">
    <citation type="submission" date="2022-11" db="EMBL/GenBank/DDBJ databases">
        <title>Description of Microcella daejonensis nov. sp, isolated from riverside soil.</title>
        <authorList>
            <person name="Molina K.M."/>
            <person name="Kim S.B."/>
        </authorList>
    </citation>
    <scope>NUCLEOTIDE SEQUENCE</scope>
    <source>
        <strain evidence="9">MMS21-STM12</strain>
    </source>
</reference>
<evidence type="ECO:0000256" key="1">
    <source>
        <dbReference type="ARBA" id="ARBA00004651"/>
    </source>
</evidence>
<feature type="transmembrane region" description="Helical" evidence="7">
    <location>
        <begin position="233"/>
        <end position="253"/>
    </location>
</feature>
<feature type="domain" description="ABC transmembrane type-1" evidence="8">
    <location>
        <begin position="103"/>
        <end position="498"/>
    </location>
</feature>
<organism evidence="9 10">
    <name type="scientific">Microcella daejeonensis</name>
    <dbReference type="NCBI Taxonomy" id="2994971"/>
    <lineage>
        <taxon>Bacteria</taxon>
        <taxon>Bacillati</taxon>
        <taxon>Actinomycetota</taxon>
        <taxon>Actinomycetes</taxon>
        <taxon>Micrococcales</taxon>
        <taxon>Microbacteriaceae</taxon>
        <taxon>Microcella</taxon>
    </lineage>
</organism>
<evidence type="ECO:0000256" key="3">
    <source>
        <dbReference type="ARBA" id="ARBA00022475"/>
    </source>
</evidence>
<keyword evidence="3" id="KW-1003">Cell membrane</keyword>
<keyword evidence="6 7" id="KW-0472">Membrane</keyword>
<comment type="similarity">
    <text evidence="7">Belongs to the binding-protein-dependent transport system permease family.</text>
</comment>
<proteinExistence type="inferred from homology"/>
<keyword evidence="5 7" id="KW-1133">Transmembrane helix</keyword>
<comment type="subcellular location">
    <subcellularLocation>
        <location evidence="1 7">Cell membrane</location>
        <topology evidence="1 7">Multi-pass membrane protein</topology>
    </subcellularLocation>
</comment>
<name>A0A9E8MN39_9MICO</name>
<dbReference type="GO" id="GO:0005886">
    <property type="term" value="C:plasma membrane"/>
    <property type="evidence" value="ECO:0007669"/>
    <property type="project" value="UniProtKB-SubCell"/>
</dbReference>
<dbReference type="Gene3D" id="1.10.3720.10">
    <property type="entry name" value="MetI-like"/>
    <property type="match status" value="2"/>
</dbReference>
<feature type="transmembrane region" description="Helical" evidence="7">
    <location>
        <begin position="437"/>
        <end position="460"/>
    </location>
</feature>
<dbReference type="PANTHER" id="PTHR30465:SF0">
    <property type="entry name" value="OLIGOPEPTIDE TRANSPORT SYSTEM PERMEASE PROTEIN APPB"/>
    <property type="match status" value="1"/>
</dbReference>
<dbReference type="KEGG" id="mdb:OVN18_01730"/>
<feature type="transmembrane region" description="Helical" evidence="7">
    <location>
        <begin position="315"/>
        <end position="333"/>
    </location>
</feature>
<evidence type="ECO:0000313" key="9">
    <source>
        <dbReference type="EMBL" id="WAB81766.1"/>
    </source>
</evidence>
<evidence type="ECO:0000259" key="8">
    <source>
        <dbReference type="PROSITE" id="PS50928"/>
    </source>
</evidence>
<dbReference type="Proteomes" id="UP001164706">
    <property type="component" value="Chromosome"/>
</dbReference>
<dbReference type="SUPFAM" id="SSF161098">
    <property type="entry name" value="MetI-like"/>
    <property type="match status" value="1"/>
</dbReference>